<dbReference type="RefSeq" id="WP_103116659.1">
    <property type="nucleotide sequence ID" value="NZ_PPFX01000049.1"/>
</dbReference>
<accession>A0A2K2H677</accession>
<keyword evidence="6" id="KW-0378">Hydrolase</keyword>
<evidence type="ECO:0000256" key="3">
    <source>
        <dbReference type="PIRSR" id="PIRSR639383-2"/>
    </source>
</evidence>
<reference evidence="6 7" key="1">
    <citation type="journal article" date="2018" name="Genome Announc.">
        <title>Genome Sequence of Geothermobacter sp. HR-1 Iron Reducer from the Loihi Seamount.</title>
        <authorList>
            <person name="Smith H."/>
            <person name="Abuyen K."/>
            <person name="Tremblay J."/>
            <person name="Savalia P."/>
            <person name="Perez-Rodriguez I."/>
            <person name="Emerson D."/>
            <person name="Tully B."/>
            <person name="Amend J."/>
        </authorList>
    </citation>
    <scope>NUCLEOTIDE SEQUENCE [LARGE SCALE GENOMIC DNA]</scope>
    <source>
        <strain evidence="6 7">HR-1</strain>
    </source>
</reference>
<dbReference type="PANTHER" id="PTHR42997">
    <property type="entry name" value="HIT FAMILY HYDROLASE"/>
    <property type="match status" value="1"/>
</dbReference>
<protein>
    <submittedName>
        <fullName evidence="6">HIT family hydrolase</fullName>
    </submittedName>
</protein>
<dbReference type="Gene3D" id="3.30.428.10">
    <property type="entry name" value="HIT-like"/>
    <property type="match status" value="1"/>
</dbReference>
<dbReference type="OrthoDB" id="9784774at2"/>
<proteinExistence type="predicted"/>
<evidence type="ECO:0000256" key="1">
    <source>
        <dbReference type="ARBA" id="ARBA00022741"/>
    </source>
</evidence>
<evidence type="ECO:0000259" key="5">
    <source>
        <dbReference type="PROSITE" id="PS51084"/>
    </source>
</evidence>
<feature type="binding site" evidence="3">
    <location>
        <position position="52"/>
    </location>
    <ligand>
        <name>substrate</name>
    </ligand>
</feature>
<keyword evidence="1" id="KW-0547">Nucleotide-binding</keyword>
<dbReference type="Pfam" id="PF01230">
    <property type="entry name" value="HIT"/>
    <property type="match status" value="1"/>
</dbReference>
<evidence type="ECO:0000313" key="7">
    <source>
        <dbReference type="Proteomes" id="UP000236340"/>
    </source>
</evidence>
<dbReference type="SUPFAM" id="SSF54197">
    <property type="entry name" value="HIT-like"/>
    <property type="match status" value="1"/>
</dbReference>
<dbReference type="PROSITE" id="PS51084">
    <property type="entry name" value="HIT_2"/>
    <property type="match status" value="1"/>
</dbReference>
<feature type="short sequence motif" description="Histidine triad motif" evidence="4">
    <location>
        <begin position="120"/>
        <end position="124"/>
    </location>
</feature>
<gene>
    <name evidence="6" type="ORF">C2E25_15645</name>
</gene>
<comment type="caution">
    <text evidence="6">The sequence shown here is derived from an EMBL/GenBank/DDBJ whole genome shotgun (WGS) entry which is preliminary data.</text>
</comment>
<feature type="domain" description="HIT" evidence="5">
    <location>
        <begin position="25"/>
        <end position="135"/>
    </location>
</feature>
<evidence type="ECO:0000313" key="6">
    <source>
        <dbReference type="EMBL" id="PNU18808.1"/>
    </source>
</evidence>
<feature type="binding site" evidence="3">
    <location>
        <position position="124"/>
    </location>
    <ligand>
        <name>substrate</name>
    </ligand>
</feature>
<feature type="active site" description="Tele-AMP-histidine intermediate" evidence="2">
    <location>
        <position position="122"/>
    </location>
</feature>
<dbReference type="Proteomes" id="UP000236340">
    <property type="component" value="Unassembled WGS sequence"/>
</dbReference>
<dbReference type="InterPro" id="IPR036265">
    <property type="entry name" value="HIT-like_sf"/>
</dbReference>
<dbReference type="AlphaFoldDB" id="A0A2K2H677"/>
<dbReference type="InterPro" id="IPR039383">
    <property type="entry name" value="FHIT"/>
</dbReference>
<dbReference type="InterPro" id="IPR011146">
    <property type="entry name" value="HIT-like"/>
</dbReference>
<evidence type="ECO:0000256" key="2">
    <source>
        <dbReference type="PIRSR" id="PIRSR639383-1"/>
    </source>
</evidence>
<organism evidence="6 7">
    <name type="scientific">Geothermobacter hydrogeniphilus</name>
    <dbReference type="NCBI Taxonomy" id="1969733"/>
    <lineage>
        <taxon>Bacteria</taxon>
        <taxon>Pseudomonadati</taxon>
        <taxon>Thermodesulfobacteriota</taxon>
        <taxon>Desulfuromonadia</taxon>
        <taxon>Desulfuromonadales</taxon>
        <taxon>Geothermobacteraceae</taxon>
        <taxon>Geothermobacter</taxon>
    </lineage>
</organism>
<dbReference type="EMBL" id="PPFX01000049">
    <property type="protein sequence ID" value="PNU18808.1"/>
    <property type="molecule type" value="Genomic_DNA"/>
</dbReference>
<dbReference type="InterPro" id="IPR052908">
    <property type="entry name" value="AP-4-A_phosphorylase"/>
</dbReference>
<evidence type="ECO:0000256" key="4">
    <source>
        <dbReference type="PROSITE-ProRule" id="PRU00464"/>
    </source>
</evidence>
<dbReference type="GO" id="GO:0000166">
    <property type="term" value="F:nucleotide binding"/>
    <property type="evidence" value="ECO:0007669"/>
    <property type="project" value="UniProtKB-KW"/>
</dbReference>
<name>A0A2K2H677_9BACT</name>
<dbReference type="CDD" id="cd01275">
    <property type="entry name" value="FHIT"/>
    <property type="match status" value="1"/>
</dbReference>
<dbReference type="PANTHER" id="PTHR42997:SF1">
    <property type="entry name" value="AP-4-A PHOSPHORYLASE"/>
    <property type="match status" value="1"/>
</dbReference>
<sequence length="168" mass="19165">MKQLWAPWRMSYINGDDKDATAGCIFCVRDTLDEDHDRLILHRGEHAFIIMNKYPYSNGHLLVAPYRHTADLSELSDAEALEMHRLTVLARDALRSWGNPDGFNIGMNWGRVAGAGIEDHLHLHIVPRWNGDTNFMPVFSDVRVIPQHLLETYTLLAKAMASLLRTTE</sequence>
<dbReference type="GO" id="GO:0016787">
    <property type="term" value="F:hydrolase activity"/>
    <property type="evidence" value="ECO:0007669"/>
    <property type="project" value="UniProtKB-KW"/>
</dbReference>